<evidence type="ECO:0000313" key="3">
    <source>
        <dbReference type="Proteomes" id="UP000431533"/>
    </source>
</evidence>
<dbReference type="RefSeq" id="XP_031000871.1">
    <property type="nucleotide sequence ID" value="XM_031154118.1"/>
</dbReference>
<keyword evidence="3" id="KW-1185">Reference proteome</keyword>
<evidence type="ECO:0000259" key="1">
    <source>
        <dbReference type="Pfam" id="PF14529"/>
    </source>
</evidence>
<sequence>MAYIARSYRPRVVLASDSPNDSDFQVLDVIDQDHVIKIYNIYNEKHQLPDSDTYTLARDFNAHNPWWDPLYEARDEEGNTLADWIDYHDLALLNTPGIGTFHRPHMQRPTNIDLTLAHRSIANHIQDWAIVDDIGSDHFGITFTINGSRIGLADPQTTRFDTKRADWTKFGEKLFCQLSPLQNELQAYSYILSSNSSLKSLEQIDVKRSYEATLDRLDDMAERYTSAILYAAHDAIPQIRLAPHAKP</sequence>
<comment type="caution">
    <text evidence="2">The sequence shown here is derived from an EMBL/GenBank/DDBJ whole genome shotgun (WGS) entry which is preliminary data.</text>
</comment>
<dbReference type="Gene3D" id="3.60.10.10">
    <property type="entry name" value="Endonuclease/exonuclease/phosphatase"/>
    <property type="match status" value="1"/>
</dbReference>
<dbReference type="InterPro" id="IPR005135">
    <property type="entry name" value="Endo/exonuclease/phosphatase"/>
</dbReference>
<name>A0A8H8QSY5_9HELO</name>
<evidence type="ECO:0000313" key="2">
    <source>
        <dbReference type="EMBL" id="TVY22083.1"/>
    </source>
</evidence>
<dbReference type="GO" id="GO:0003824">
    <property type="term" value="F:catalytic activity"/>
    <property type="evidence" value="ECO:0007669"/>
    <property type="project" value="InterPro"/>
</dbReference>
<dbReference type="EMBL" id="QGMH01000402">
    <property type="protein sequence ID" value="TVY22083.1"/>
    <property type="molecule type" value="Genomic_DNA"/>
</dbReference>
<protein>
    <recommendedName>
        <fullName evidence="1">Endonuclease/exonuclease/phosphatase domain-containing protein</fullName>
    </recommendedName>
</protein>
<organism evidence="2 3">
    <name type="scientific">Lachnellula hyalina</name>
    <dbReference type="NCBI Taxonomy" id="1316788"/>
    <lineage>
        <taxon>Eukaryota</taxon>
        <taxon>Fungi</taxon>
        <taxon>Dikarya</taxon>
        <taxon>Ascomycota</taxon>
        <taxon>Pezizomycotina</taxon>
        <taxon>Leotiomycetes</taxon>
        <taxon>Helotiales</taxon>
        <taxon>Lachnaceae</taxon>
        <taxon>Lachnellula</taxon>
    </lineage>
</organism>
<dbReference type="AlphaFoldDB" id="A0A8H8QSY5"/>
<proteinExistence type="predicted"/>
<reference evidence="2 3" key="1">
    <citation type="submission" date="2018-05" db="EMBL/GenBank/DDBJ databases">
        <title>Genome sequencing and assembly of the regulated plant pathogen Lachnellula willkommii and related sister species for the development of diagnostic species identification markers.</title>
        <authorList>
            <person name="Giroux E."/>
            <person name="Bilodeau G."/>
        </authorList>
    </citation>
    <scope>NUCLEOTIDE SEQUENCE [LARGE SCALE GENOMIC DNA]</scope>
    <source>
        <strain evidence="2 3">CBS 185.66</strain>
    </source>
</reference>
<dbReference type="GeneID" id="41989412"/>
<dbReference type="SUPFAM" id="SSF56219">
    <property type="entry name" value="DNase I-like"/>
    <property type="match status" value="1"/>
</dbReference>
<dbReference type="Proteomes" id="UP000431533">
    <property type="component" value="Unassembled WGS sequence"/>
</dbReference>
<dbReference type="OrthoDB" id="3557769at2759"/>
<dbReference type="InterPro" id="IPR036691">
    <property type="entry name" value="Endo/exonu/phosph_ase_sf"/>
</dbReference>
<accession>A0A8H8QSY5</accession>
<dbReference type="Pfam" id="PF14529">
    <property type="entry name" value="Exo_endo_phos_2"/>
    <property type="match status" value="1"/>
</dbReference>
<gene>
    <name evidence="2" type="ORF">LHYA1_G009214</name>
</gene>
<feature type="domain" description="Endonuclease/exonuclease/phosphatase" evidence="1">
    <location>
        <begin position="51"/>
        <end position="141"/>
    </location>
</feature>